<evidence type="ECO:0008006" key="3">
    <source>
        <dbReference type="Google" id="ProtNLM"/>
    </source>
</evidence>
<accession>A0A0D9WUW7</accession>
<reference evidence="1 2" key="1">
    <citation type="submission" date="2012-08" db="EMBL/GenBank/DDBJ databases">
        <title>Oryza genome evolution.</title>
        <authorList>
            <person name="Wing R.A."/>
        </authorList>
    </citation>
    <scope>NUCLEOTIDE SEQUENCE</scope>
</reference>
<reference evidence="2" key="2">
    <citation type="submission" date="2013-12" db="EMBL/GenBank/DDBJ databases">
        <authorList>
            <person name="Yu Y."/>
            <person name="Lee S."/>
            <person name="de Baynast K."/>
            <person name="Wissotski M."/>
            <person name="Liu L."/>
            <person name="Talag J."/>
            <person name="Goicoechea J."/>
            <person name="Angelova A."/>
            <person name="Jetty R."/>
            <person name="Kudrna D."/>
            <person name="Golser W."/>
            <person name="Rivera L."/>
            <person name="Zhang J."/>
            <person name="Wing R."/>
        </authorList>
    </citation>
    <scope>NUCLEOTIDE SEQUENCE</scope>
</reference>
<dbReference type="Proteomes" id="UP000032180">
    <property type="component" value="Chromosome 7"/>
</dbReference>
<dbReference type="HOGENOM" id="CLU_3002819_0_0_1"/>
<keyword evidence="2" id="KW-1185">Reference proteome</keyword>
<dbReference type="AlphaFoldDB" id="A0A0D9WUW7"/>
<dbReference type="STRING" id="77586.A0A0D9WUW7"/>
<sequence length="67" mass="8071">MLLRLSSVIEEAEKRRITNNSMIRQLNMLRQDMHRGYYLHDTFRFQKASEEKMNGDEERLQRGKGIT</sequence>
<name>A0A0D9WUW7_9ORYZ</name>
<dbReference type="Gramene" id="LPERR07G01010.1">
    <property type="protein sequence ID" value="LPERR07G01010.1"/>
    <property type="gene ID" value="LPERR07G01010"/>
</dbReference>
<proteinExistence type="predicted"/>
<dbReference type="PANTHER" id="PTHR33377">
    <property type="entry name" value="OS10G0134700 PROTEIN-RELATED"/>
    <property type="match status" value="1"/>
</dbReference>
<organism evidence="1 2">
    <name type="scientific">Leersia perrieri</name>
    <dbReference type="NCBI Taxonomy" id="77586"/>
    <lineage>
        <taxon>Eukaryota</taxon>
        <taxon>Viridiplantae</taxon>
        <taxon>Streptophyta</taxon>
        <taxon>Embryophyta</taxon>
        <taxon>Tracheophyta</taxon>
        <taxon>Spermatophyta</taxon>
        <taxon>Magnoliopsida</taxon>
        <taxon>Liliopsida</taxon>
        <taxon>Poales</taxon>
        <taxon>Poaceae</taxon>
        <taxon>BOP clade</taxon>
        <taxon>Oryzoideae</taxon>
        <taxon>Oryzeae</taxon>
        <taxon>Oryzinae</taxon>
        <taxon>Leersia</taxon>
    </lineage>
</organism>
<protein>
    <recommendedName>
        <fullName evidence="3">Rx N-terminal domain-containing protein</fullName>
    </recommendedName>
</protein>
<evidence type="ECO:0000313" key="2">
    <source>
        <dbReference type="Proteomes" id="UP000032180"/>
    </source>
</evidence>
<dbReference type="EnsemblPlants" id="LPERR07G01010.1">
    <property type="protein sequence ID" value="LPERR07G01010.1"/>
    <property type="gene ID" value="LPERR07G01010"/>
</dbReference>
<reference evidence="1" key="3">
    <citation type="submission" date="2015-04" db="UniProtKB">
        <authorList>
            <consortium name="EnsemblPlants"/>
        </authorList>
    </citation>
    <scope>IDENTIFICATION</scope>
</reference>
<dbReference type="PANTHER" id="PTHR33377:SF115">
    <property type="entry name" value="OS05G0533301 PROTEIN"/>
    <property type="match status" value="1"/>
</dbReference>
<evidence type="ECO:0000313" key="1">
    <source>
        <dbReference type="EnsemblPlants" id="LPERR07G01010.1"/>
    </source>
</evidence>